<keyword evidence="18" id="KW-0812">Transmembrane</keyword>
<feature type="site" description="Transition state stabilizer" evidence="17">
    <location>
        <position position="447"/>
    </location>
</feature>
<evidence type="ECO:0000256" key="7">
    <source>
        <dbReference type="ARBA" id="ARBA00022723"/>
    </source>
</evidence>
<dbReference type="Pfam" id="PF01433">
    <property type="entry name" value="Peptidase_M1"/>
    <property type="match status" value="1"/>
</dbReference>
<dbReference type="Gene3D" id="1.10.390.10">
    <property type="entry name" value="Neutral Protease Domain 2"/>
    <property type="match status" value="1"/>
</dbReference>
<protein>
    <recommendedName>
        <fullName evidence="18">Aminopeptidase</fullName>
        <ecNumber evidence="18">3.4.11.-</ecNumber>
    </recommendedName>
</protein>
<feature type="domain" description="Aminopeptidase N-like N-terminal" evidence="22">
    <location>
        <begin position="53"/>
        <end position="249"/>
    </location>
</feature>
<dbReference type="InterPro" id="IPR042097">
    <property type="entry name" value="Aminopeptidase_N-like_N_sf"/>
</dbReference>
<comment type="similarity">
    <text evidence="2 18">Belongs to the peptidase M1 family.</text>
</comment>
<evidence type="ECO:0000256" key="1">
    <source>
        <dbReference type="ARBA" id="ARBA00004609"/>
    </source>
</evidence>
<dbReference type="SUPFAM" id="SSF55486">
    <property type="entry name" value="Metalloproteases ('zincins'), catalytic domain"/>
    <property type="match status" value="1"/>
</dbReference>
<evidence type="ECO:0000256" key="9">
    <source>
        <dbReference type="ARBA" id="ARBA00022801"/>
    </source>
</evidence>
<gene>
    <name evidence="23" type="ORF">O3G_MSEX011122</name>
</gene>
<keyword evidence="24" id="KW-1185">Reference proteome</keyword>
<dbReference type="GO" id="GO:0043171">
    <property type="term" value="P:peptide catabolic process"/>
    <property type="evidence" value="ECO:0007669"/>
    <property type="project" value="TreeGrafter"/>
</dbReference>
<evidence type="ECO:0000259" key="21">
    <source>
        <dbReference type="Pfam" id="PF11838"/>
    </source>
</evidence>
<dbReference type="FunFam" id="1.10.390.10:FF:000013">
    <property type="entry name" value="Aminopeptidase N"/>
    <property type="match status" value="1"/>
</dbReference>
<dbReference type="GO" id="GO:0005615">
    <property type="term" value="C:extracellular space"/>
    <property type="evidence" value="ECO:0007669"/>
    <property type="project" value="TreeGrafter"/>
</dbReference>
<keyword evidence="11 18" id="KW-0482">Metalloprotease</keyword>
<dbReference type="GO" id="GO:0008270">
    <property type="term" value="F:zinc ion binding"/>
    <property type="evidence" value="ECO:0007669"/>
    <property type="project" value="UniProtKB-UniRule"/>
</dbReference>
<dbReference type="AlphaFoldDB" id="A0A922CUS3"/>
<feature type="binding site" evidence="16">
    <location>
        <position position="384"/>
    </location>
    <ligand>
        <name>Zn(2+)</name>
        <dbReference type="ChEBI" id="CHEBI:29105"/>
        <note>catalytic</note>
    </ligand>
</feature>
<keyword evidence="8 19" id="KW-0732">Signal</keyword>
<evidence type="ECO:0000256" key="5">
    <source>
        <dbReference type="ARBA" id="ARBA00022622"/>
    </source>
</evidence>
<dbReference type="FunFam" id="2.60.40.1910:FF:000008">
    <property type="entry name" value="Aminopeptidase"/>
    <property type="match status" value="1"/>
</dbReference>
<evidence type="ECO:0000256" key="12">
    <source>
        <dbReference type="ARBA" id="ARBA00023136"/>
    </source>
</evidence>
<keyword evidence="10 16" id="KW-0862">Zinc</keyword>
<dbReference type="PANTHER" id="PTHR11533">
    <property type="entry name" value="PROTEASE M1 ZINC METALLOPROTEASE"/>
    <property type="match status" value="1"/>
</dbReference>
<evidence type="ECO:0000259" key="20">
    <source>
        <dbReference type="Pfam" id="PF01433"/>
    </source>
</evidence>
<evidence type="ECO:0000256" key="17">
    <source>
        <dbReference type="PIRSR" id="PIRSR634016-4"/>
    </source>
</evidence>
<dbReference type="GO" id="GO:0098552">
    <property type="term" value="C:side of membrane"/>
    <property type="evidence" value="ECO:0007669"/>
    <property type="project" value="UniProtKB-KW"/>
</dbReference>
<dbReference type="InterPro" id="IPR024571">
    <property type="entry name" value="ERAP1-like_C_dom"/>
</dbReference>
<keyword evidence="7 16" id="KW-0479">Metal-binding</keyword>
<dbReference type="EMBL" id="JH668601">
    <property type="protein sequence ID" value="KAG6458916.1"/>
    <property type="molecule type" value="Genomic_DNA"/>
</dbReference>
<dbReference type="InterPro" id="IPR014782">
    <property type="entry name" value="Peptidase_M1_dom"/>
</dbReference>
<comment type="cofactor">
    <cofactor evidence="16 18">
        <name>Zn(2+)</name>
        <dbReference type="ChEBI" id="CHEBI:29105"/>
    </cofactor>
    <text evidence="16 18">Binds 1 zinc ion per subunit.</text>
</comment>
<keyword evidence="5" id="KW-0336">GPI-anchor</keyword>
<dbReference type="PRINTS" id="PR00756">
    <property type="entry name" value="ALADIPTASE"/>
</dbReference>
<evidence type="ECO:0000313" key="24">
    <source>
        <dbReference type="Proteomes" id="UP000791440"/>
    </source>
</evidence>
<dbReference type="PANTHER" id="PTHR11533:SF301">
    <property type="entry name" value="AMINOPEPTIDASE"/>
    <property type="match status" value="1"/>
</dbReference>
<dbReference type="InterPro" id="IPR050344">
    <property type="entry name" value="Peptidase_M1_aminopeptidases"/>
</dbReference>
<keyword evidence="9 18" id="KW-0378">Hydrolase</keyword>
<dbReference type="GO" id="GO:0005886">
    <property type="term" value="C:plasma membrane"/>
    <property type="evidence" value="ECO:0007669"/>
    <property type="project" value="UniProtKB-SubCell"/>
</dbReference>
<evidence type="ECO:0000256" key="15">
    <source>
        <dbReference type="PIRSR" id="PIRSR634016-1"/>
    </source>
</evidence>
<dbReference type="SUPFAM" id="SSF63737">
    <property type="entry name" value="Leukotriene A4 hydrolase N-terminal domain"/>
    <property type="match status" value="1"/>
</dbReference>
<evidence type="ECO:0000256" key="19">
    <source>
        <dbReference type="SAM" id="SignalP"/>
    </source>
</evidence>
<reference evidence="23" key="1">
    <citation type="journal article" date="2016" name="Insect Biochem. Mol. Biol.">
        <title>Multifaceted biological insights from a draft genome sequence of the tobacco hornworm moth, Manduca sexta.</title>
        <authorList>
            <person name="Kanost M.R."/>
            <person name="Arrese E.L."/>
            <person name="Cao X."/>
            <person name="Chen Y.R."/>
            <person name="Chellapilla S."/>
            <person name="Goldsmith M.R."/>
            <person name="Grosse-Wilde E."/>
            <person name="Heckel D.G."/>
            <person name="Herndon N."/>
            <person name="Jiang H."/>
            <person name="Papanicolaou A."/>
            <person name="Qu J."/>
            <person name="Soulages J.L."/>
            <person name="Vogel H."/>
            <person name="Walters J."/>
            <person name="Waterhouse R.M."/>
            <person name="Ahn S.J."/>
            <person name="Almeida F.C."/>
            <person name="An C."/>
            <person name="Aqrawi P."/>
            <person name="Bretschneider A."/>
            <person name="Bryant W.B."/>
            <person name="Bucks S."/>
            <person name="Chao H."/>
            <person name="Chevignon G."/>
            <person name="Christen J.M."/>
            <person name="Clarke D.F."/>
            <person name="Dittmer N.T."/>
            <person name="Ferguson L.C.F."/>
            <person name="Garavelou S."/>
            <person name="Gordon K.H.J."/>
            <person name="Gunaratna R.T."/>
            <person name="Han Y."/>
            <person name="Hauser F."/>
            <person name="He Y."/>
            <person name="Heidel-Fischer H."/>
            <person name="Hirsh A."/>
            <person name="Hu Y."/>
            <person name="Jiang H."/>
            <person name="Kalra D."/>
            <person name="Klinner C."/>
            <person name="Konig C."/>
            <person name="Kovar C."/>
            <person name="Kroll A.R."/>
            <person name="Kuwar S.S."/>
            <person name="Lee S.L."/>
            <person name="Lehman R."/>
            <person name="Li K."/>
            <person name="Li Z."/>
            <person name="Liang H."/>
            <person name="Lovelace S."/>
            <person name="Lu Z."/>
            <person name="Mansfield J.H."/>
            <person name="McCulloch K.J."/>
            <person name="Mathew T."/>
            <person name="Morton B."/>
            <person name="Muzny D.M."/>
            <person name="Neunemann D."/>
            <person name="Ongeri F."/>
            <person name="Pauchet Y."/>
            <person name="Pu L.L."/>
            <person name="Pyrousis I."/>
            <person name="Rao X.J."/>
            <person name="Redding A."/>
            <person name="Roesel C."/>
            <person name="Sanchez-Gracia A."/>
            <person name="Schaack S."/>
            <person name="Shukla A."/>
            <person name="Tetreau G."/>
            <person name="Wang Y."/>
            <person name="Xiong G.H."/>
            <person name="Traut W."/>
            <person name="Walsh T.K."/>
            <person name="Worley K.C."/>
            <person name="Wu D."/>
            <person name="Wu W."/>
            <person name="Wu Y.Q."/>
            <person name="Zhang X."/>
            <person name="Zou Z."/>
            <person name="Zucker H."/>
            <person name="Briscoe A.D."/>
            <person name="Burmester T."/>
            <person name="Clem R.J."/>
            <person name="Feyereisen R."/>
            <person name="Grimmelikhuijzen C.J.P."/>
            <person name="Hamodrakas S.J."/>
            <person name="Hansson B.S."/>
            <person name="Huguet E."/>
            <person name="Jermiin L.S."/>
            <person name="Lan Q."/>
            <person name="Lehman H.K."/>
            <person name="Lorenzen M."/>
            <person name="Merzendorfer H."/>
            <person name="Michalopoulos I."/>
            <person name="Morton D.B."/>
            <person name="Muthukrishnan S."/>
            <person name="Oakeshott J.G."/>
            <person name="Palmer W."/>
            <person name="Park Y."/>
            <person name="Passarelli A.L."/>
            <person name="Rozas J."/>
            <person name="Schwartz L.M."/>
            <person name="Smith W."/>
            <person name="Southgate A."/>
            <person name="Vilcinskas A."/>
            <person name="Vogt R."/>
            <person name="Wang P."/>
            <person name="Werren J."/>
            <person name="Yu X.Q."/>
            <person name="Zhou J.J."/>
            <person name="Brown S.J."/>
            <person name="Scherer S.E."/>
            <person name="Richards S."/>
            <person name="Blissard G.W."/>
        </authorList>
    </citation>
    <scope>NUCLEOTIDE SEQUENCE</scope>
</reference>
<feature type="chain" id="PRO_5037633323" description="Aminopeptidase" evidence="19">
    <location>
        <begin position="20"/>
        <end position="954"/>
    </location>
</feature>
<dbReference type="GO" id="GO:0042277">
    <property type="term" value="F:peptide binding"/>
    <property type="evidence" value="ECO:0007669"/>
    <property type="project" value="TreeGrafter"/>
</dbReference>
<keyword evidence="6 18" id="KW-0645">Protease</keyword>
<dbReference type="InterPro" id="IPR045357">
    <property type="entry name" value="Aminopeptidase_N-like_N"/>
</dbReference>
<evidence type="ECO:0000256" key="13">
    <source>
        <dbReference type="ARBA" id="ARBA00023180"/>
    </source>
</evidence>
<feature type="binding site" evidence="16">
    <location>
        <position position="365"/>
    </location>
    <ligand>
        <name>Zn(2+)</name>
        <dbReference type="ChEBI" id="CHEBI:29105"/>
        <note>catalytic</note>
    </ligand>
</feature>
<feature type="transmembrane region" description="Helical" evidence="18">
    <location>
        <begin position="934"/>
        <end position="953"/>
    </location>
</feature>
<keyword evidence="18" id="KW-1133">Transmembrane helix</keyword>
<dbReference type="Pfam" id="PF17900">
    <property type="entry name" value="Peptidase_M1_N"/>
    <property type="match status" value="1"/>
</dbReference>
<reference evidence="23" key="2">
    <citation type="submission" date="2020-12" db="EMBL/GenBank/DDBJ databases">
        <authorList>
            <person name="Kanost M."/>
        </authorList>
    </citation>
    <scope>NUCLEOTIDE SEQUENCE</scope>
</reference>
<dbReference type="EC" id="3.4.11.-" evidence="18"/>
<feature type="domain" description="Peptidase M1 membrane alanine aminopeptidase" evidence="20">
    <location>
        <begin position="286"/>
        <end position="498"/>
    </location>
</feature>
<evidence type="ECO:0000256" key="10">
    <source>
        <dbReference type="ARBA" id="ARBA00022833"/>
    </source>
</evidence>
<evidence type="ECO:0000256" key="3">
    <source>
        <dbReference type="ARBA" id="ARBA00022438"/>
    </source>
</evidence>
<evidence type="ECO:0000256" key="11">
    <source>
        <dbReference type="ARBA" id="ARBA00023049"/>
    </source>
</evidence>
<comment type="subcellular location">
    <subcellularLocation>
        <location evidence="1">Cell membrane</location>
        <topology evidence="1">Lipid-anchor</topology>
        <topology evidence="1">GPI-anchor</topology>
    </subcellularLocation>
</comment>
<accession>A0A922CUS3</accession>
<dbReference type="InterPro" id="IPR001930">
    <property type="entry name" value="Peptidase_M1"/>
</dbReference>
<keyword evidence="4" id="KW-1003">Cell membrane</keyword>
<evidence type="ECO:0000256" key="16">
    <source>
        <dbReference type="PIRSR" id="PIRSR634016-3"/>
    </source>
</evidence>
<feature type="active site" description="Proton acceptor" evidence="15">
    <location>
        <position position="362"/>
    </location>
</feature>
<dbReference type="Pfam" id="PF11838">
    <property type="entry name" value="ERAP1_C"/>
    <property type="match status" value="1"/>
</dbReference>
<evidence type="ECO:0000256" key="18">
    <source>
        <dbReference type="RuleBase" id="RU364040"/>
    </source>
</evidence>
<keyword evidence="3 18" id="KW-0031">Aminopeptidase</keyword>
<proteinExistence type="inferred from homology"/>
<evidence type="ECO:0000256" key="8">
    <source>
        <dbReference type="ARBA" id="ARBA00022729"/>
    </source>
</evidence>
<dbReference type="CDD" id="cd09601">
    <property type="entry name" value="M1_APN-Q_like"/>
    <property type="match status" value="1"/>
</dbReference>
<keyword evidence="12 18" id="KW-0472">Membrane</keyword>
<sequence length="954" mass="109762">MSRMLLPALSIMLLAFVSAEHHVEWYRDFEPVPITDDISRNAQQVYRLPETVVPLEYDIHIDLYFSERTDRPFSYDGRETIIIQAIQANVTEIVLHANVDSINEVSVLTEAGTPFPINLRNPITLEPQYHFLRINLDAPLEVRSNYTLYIDYSSTMNEGPMKRGIWRGTYIDDDGKERFYATTHFQPYNARQAFPCWDEPLYKAVFTLHLSKPSNFRGSFSNTGQSFMSAGENRIEDTFQPTPRMSSYLVTFLVSESFQVIAQDDSFSPPVRIIGRSNTVGLGDHALRLASRMTEYFDQYFGIPYSTLHPNLMNDHISSPDWASAGTENWGMVSYREMYMIIDSNETTMAVEHYAATLISHELAHKWFGNLVTCFWWSNTWINEGFASYFGYYPTAQMFPEYDHHEHFNNRYMTGSMSFDSGVSTVPMNHEVNTPAQVTGHFGTISYSKGAAFLRQTANIITDATFQKACRYFLLNNAFEPADQYDLYNAFEQAINEDNSLSQYSNFNFTDYYRIWVNDPGYPVLNVAVNHSTGEMTLVQERFFLSASARPTGHIYPIPITYSTRSNRIFQNVRPIHMMTGSRDTLWKDPREEWVIFNNMQHGHYRVNYDEKTWRLISDSLLNEPGTIHHLNRAQIVDDVFALMRSGRMTYELGFHIFRFLRNEVNFHVWDVAITGYTWLRNRLRHLPRNQAEFDSYIISYMENVINSVGYNSDPSESPTISMNRETVLHFACNLGHRRCIQESNAGWQRMKKGEWITPYIRRSVYLTGMREGDSSDFQFLLRRYRESNFANDKLEMLRGLGGTRDPQLLQQYLALTLTSEVRSHDKANSFNYALLGNQENAYTVLQFVKSNINAIRVAYVEDAPPTPVNTALSNLASYLDEPGLAEYEEWLRTTQSNSLQYNTVISAINSARNNMEWGTNMAETILAAARGSAAGVAVSAMLLAIMAIFAMVM</sequence>
<evidence type="ECO:0000256" key="4">
    <source>
        <dbReference type="ARBA" id="ARBA00022475"/>
    </source>
</evidence>
<dbReference type="Gene3D" id="2.60.40.1910">
    <property type="match status" value="1"/>
</dbReference>
<evidence type="ECO:0000256" key="14">
    <source>
        <dbReference type="ARBA" id="ARBA00023288"/>
    </source>
</evidence>
<keyword evidence="14" id="KW-0449">Lipoprotein</keyword>
<comment type="caution">
    <text evidence="23">The sequence shown here is derived from an EMBL/GenBank/DDBJ whole genome shotgun (WGS) entry which is preliminary data.</text>
</comment>
<evidence type="ECO:0000313" key="23">
    <source>
        <dbReference type="EMBL" id="KAG6458916.1"/>
    </source>
</evidence>
<feature type="domain" description="ERAP1-like C-terminal" evidence="21">
    <location>
        <begin position="594"/>
        <end position="910"/>
    </location>
</feature>
<evidence type="ECO:0000259" key="22">
    <source>
        <dbReference type="Pfam" id="PF17900"/>
    </source>
</evidence>
<feature type="binding site" evidence="16">
    <location>
        <position position="361"/>
    </location>
    <ligand>
        <name>Zn(2+)</name>
        <dbReference type="ChEBI" id="CHEBI:29105"/>
        <note>catalytic</note>
    </ligand>
</feature>
<dbReference type="Proteomes" id="UP000791440">
    <property type="component" value="Unassembled WGS sequence"/>
</dbReference>
<keyword evidence="13" id="KW-0325">Glycoprotein</keyword>
<evidence type="ECO:0000256" key="6">
    <source>
        <dbReference type="ARBA" id="ARBA00022670"/>
    </source>
</evidence>
<dbReference type="GO" id="GO:0005737">
    <property type="term" value="C:cytoplasm"/>
    <property type="evidence" value="ECO:0007669"/>
    <property type="project" value="TreeGrafter"/>
</dbReference>
<dbReference type="Gene3D" id="2.60.40.1730">
    <property type="entry name" value="tricorn interacting facor f3 domain"/>
    <property type="match status" value="1"/>
</dbReference>
<organism evidence="23 24">
    <name type="scientific">Manduca sexta</name>
    <name type="common">Tobacco hawkmoth</name>
    <name type="synonym">Tobacco hornworm</name>
    <dbReference type="NCBI Taxonomy" id="7130"/>
    <lineage>
        <taxon>Eukaryota</taxon>
        <taxon>Metazoa</taxon>
        <taxon>Ecdysozoa</taxon>
        <taxon>Arthropoda</taxon>
        <taxon>Hexapoda</taxon>
        <taxon>Insecta</taxon>
        <taxon>Pterygota</taxon>
        <taxon>Neoptera</taxon>
        <taxon>Endopterygota</taxon>
        <taxon>Lepidoptera</taxon>
        <taxon>Glossata</taxon>
        <taxon>Ditrysia</taxon>
        <taxon>Bombycoidea</taxon>
        <taxon>Sphingidae</taxon>
        <taxon>Sphinginae</taxon>
        <taxon>Sphingini</taxon>
        <taxon>Manduca</taxon>
    </lineage>
</organism>
<name>A0A922CUS3_MANSE</name>
<dbReference type="InterPro" id="IPR027268">
    <property type="entry name" value="Peptidase_M4/M1_CTD_sf"/>
</dbReference>
<dbReference type="GO" id="GO:0070006">
    <property type="term" value="F:metalloaminopeptidase activity"/>
    <property type="evidence" value="ECO:0007669"/>
    <property type="project" value="TreeGrafter"/>
</dbReference>
<feature type="signal peptide" evidence="19">
    <location>
        <begin position="1"/>
        <end position="19"/>
    </location>
</feature>
<evidence type="ECO:0000256" key="2">
    <source>
        <dbReference type="ARBA" id="ARBA00010136"/>
    </source>
</evidence>
<dbReference type="Gene3D" id="1.25.50.20">
    <property type="match status" value="1"/>
</dbReference>
<dbReference type="InterPro" id="IPR034016">
    <property type="entry name" value="M1_APN-typ"/>
</dbReference>
<dbReference type="GO" id="GO:0006508">
    <property type="term" value="P:proteolysis"/>
    <property type="evidence" value="ECO:0007669"/>
    <property type="project" value="UniProtKB-KW"/>
</dbReference>